<feature type="domain" description="Endonuclease/exonuclease/phosphatase" evidence="2">
    <location>
        <begin position="8"/>
        <end position="310"/>
    </location>
</feature>
<dbReference type="InterPro" id="IPR036691">
    <property type="entry name" value="Endo/exonu/phosph_ase_sf"/>
</dbReference>
<reference evidence="4" key="1">
    <citation type="journal article" date="2019" name="Int. J. Syst. Evol. Microbiol.">
        <title>The Global Catalogue of Microorganisms (GCM) 10K type strain sequencing project: providing services to taxonomists for standard genome sequencing and annotation.</title>
        <authorList>
            <consortium name="The Broad Institute Genomics Platform"/>
            <consortium name="The Broad Institute Genome Sequencing Center for Infectious Disease"/>
            <person name="Wu L."/>
            <person name="Ma J."/>
        </authorList>
    </citation>
    <scope>NUCLEOTIDE SEQUENCE [LARGE SCALE GENOMIC DNA]</scope>
    <source>
        <strain evidence="4">CCUG 55328</strain>
    </source>
</reference>
<feature type="region of interest" description="Disordered" evidence="1">
    <location>
        <begin position="235"/>
        <end position="268"/>
    </location>
</feature>
<evidence type="ECO:0000256" key="1">
    <source>
        <dbReference type="SAM" id="MobiDB-lite"/>
    </source>
</evidence>
<keyword evidence="3" id="KW-0378">Hydrolase</keyword>
<accession>A0ABW3TDJ9</accession>
<evidence type="ECO:0000313" key="3">
    <source>
        <dbReference type="EMBL" id="MFD1195028.1"/>
    </source>
</evidence>
<dbReference type="GO" id="GO:0004519">
    <property type="term" value="F:endonuclease activity"/>
    <property type="evidence" value="ECO:0007669"/>
    <property type="project" value="UniProtKB-KW"/>
</dbReference>
<protein>
    <submittedName>
        <fullName evidence="3">Endonuclease/exonuclease/phosphatase family protein</fullName>
    </submittedName>
</protein>
<dbReference type="EMBL" id="JBHTKR010000004">
    <property type="protein sequence ID" value="MFD1195028.1"/>
    <property type="molecule type" value="Genomic_DNA"/>
</dbReference>
<name>A0ABW3TDJ9_9RHOB</name>
<dbReference type="RefSeq" id="WP_380791310.1">
    <property type="nucleotide sequence ID" value="NZ_JBHTKR010000004.1"/>
</dbReference>
<dbReference type="Proteomes" id="UP001597151">
    <property type="component" value="Unassembled WGS sequence"/>
</dbReference>
<dbReference type="Gene3D" id="3.60.10.10">
    <property type="entry name" value="Endonuclease/exonuclease/phosphatase"/>
    <property type="match status" value="1"/>
</dbReference>
<keyword evidence="3" id="KW-0255">Endonuclease</keyword>
<proteinExistence type="predicted"/>
<dbReference type="Pfam" id="PF03372">
    <property type="entry name" value="Exo_endo_phos"/>
    <property type="match status" value="1"/>
</dbReference>
<dbReference type="InterPro" id="IPR005135">
    <property type="entry name" value="Endo/exonuclease/phosphatase"/>
</dbReference>
<keyword evidence="3" id="KW-0540">Nuclease</keyword>
<evidence type="ECO:0000259" key="2">
    <source>
        <dbReference type="Pfam" id="PF03372"/>
    </source>
</evidence>
<keyword evidence="4" id="KW-1185">Reference proteome</keyword>
<gene>
    <name evidence="3" type="ORF">ACFQ3C_10125</name>
</gene>
<organism evidence="3 4">
    <name type="scientific">Seohaeicola saemankumensis</name>
    <dbReference type="NCBI Taxonomy" id="481181"/>
    <lineage>
        <taxon>Bacteria</taxon>
        <taxon>Pseudomonadati</taxon>
        <taxon>Pseudomonadota</taxon>
        <taxon>Alphaproteobacteria</taxon>
        <taxon>Rhodobacterales</taxon>
        <taxon>Roseobacteraceae</taxon>
        <taxon>Seohaeicola</taxon>
    </lineage>
</organism>
<sequence length="320" mass="34161">MRDILGGKDPQVQAVVAVIAHAAPDILLLLDVDHDHDLVALRALRDAVEQAGVLYPHVYARASNRGMTTGLDLDGDGRQGGAGDTQGYAEFAGQGGMAILSRHPVGIDRVQDHSALLWRDLPDALLTLPDGQPLLTAQALAVQRLSTTGHWTVPITVRGRDIHLLAFHATPPVFDGPEDRNGRRNHDETRFWSLYLDGRFAPPPTERFVLIGDGNMDPAGSEGLPDAMRAILGDPRLQDPKPTSVGGLRANATGPGDPALHTASWPPPGPSGLRVDLVLPSADLKVLSASVLWPEPGAPLADTVQTASRHRLVSVTLDWP</sequence>
<comment type="caution">
    <text evidence="3">The sequence shown here is derived from an EMBL/GenBank/DDBJ whole genome shotgun (WGS) entry which is preliminary data.</text>
</comment>
<dbReference type="SUPFAM" id="SSF56219">
    <property type="entry name" value="DNase I-like"/>
    <property type="match status" value="1"/>
</dbReference>
<evidence type="ECO:0000313" key="4">
    <source>
        <dbReference type="Proteomes" id="UP001597151"/>
    </source>
</evidence>